<proteinExistence type="predicted"/>
<evidence type="ECO:0000313" key="1">
    <source>
        <dbReference type="EMBL" id="KAG1542454.1"/>
    </source>
</evidence>
<evidence type="ECO:0000313" key="2">
    <source>
        <dbReference type="Proteomes" id="UP000740926"/>
    </source>
</evidence>
<gene>
    <name evidence="1" type="ORF">G6F50_014103</name>
</gene>
<keyword evidence="2" id="KW-1185">Reference proteome</keyword>
<name>A0A9P6Y925_9FUNG</name>
<protein>
    <submittedName>
        <fullName evidence="1">Uncharacterized protein</fullName>
    </submittedName>
</protein>
<sequence>MLPPASGGDGFAPAQVGAEARPLGIVVLAATLAQFGIEDLAQEDVLLLLRQRIEGGHRGAVVDAHAESLRQPLLQFRVVDLGHLPRLRCQRLRRVGKIGSPQVARAHCIEGAVLVAGSQGTAGTRPGIALDQAASGGHAARVLEAELAACADINVARSGHVHGAAHHIAPGLHHGDVGGSGVHRADAGHQDVAAGAHLLRGG</sequence>
<accession>A0A9P6Y925</accession>
<dbReference type="EMBL" id="JAANIU010006323">
    <property type="protein sequence ID" value="KAG1542454.1"/>
    <property type="molecule type" value="Genomic_DNA"/>
</dbReference>
<reference evidence="1 2" key="1">
    <citation type="journal article" date="2020" name="Microb. Genom.">
        <title>Genetic diversity of clinical and environmental Mucorales isolates obtained from an investigation of mucormycosis cases among solid organ transplant recipients.</title>
        <authorList>
            <person name="Nguyen M.H."/>
            <person name="Kaul D."/>
            <person name="Muto C."/>
            <person name="Cheng S.J."/>
            <person name="Richter R.A."/>
            <person name="Bruno V.M."/>
            <person name="Liu G."/>
            <person name="Beyhan S."/>
            <person name="Sundermann A.J."/>
            <person name="Mounaud S."/>
            <person name="Pasculle A.W."/>
            <person name="Nierman W.C."/>
            <person name="Driscoll E."/>
            <person name="Cumbie R."/>
            <person name="Clancy C.J."/>
            <person name="Dupont C.L."/>
        </authorList>
    </citation>
    <scope>NUCLEOTIDE SEQUENCE [LARGE SCALE GENOMIC DNA]</scope>
    <source>
        <strain evidence="1 2">GL24</strain>
    </source>
</reference>
<dbReference type="Proteomes" id="UP000740926">
    <property type="component" value="Unassembled WGS sequence"/>
</dbReference>
<dbReference type="AlphaFoldDB" id="A0A9P6Y925"/>
<organism evidence="1 2">
    <name type="scientific">Rhizopus delemar</name>
    <dbReference type="NCBI Taxonomy" id="936053"/>
    <lineage>
        <taxon>Eukaryota</taxon>
        <taxon>Fungi</taxon>
        <taxon>Fungi incertae sedis</taxon>
        <taxon>Mucoromycota</taxon>
        <taxon>Mucoromycotina</taxon>
        <taxon>Mucoromycetes</taxon>
        <taxon>Mucorales</taxon>
        <taxon>Mucorineae</taxon>
        <taxon>Rhizopodaceae</taxon>
        <taxon>Rhizopus</taxon>
    </lineage>
</organism>
<comment type="caution">
    <text evidence="1">The sequence shown here is derived from an EMBL/GenBank/DDBJ whole genome shotgun (WGS) entry which is preliminary data.</text>
</comment>